<evidence type="ECO:0000313" key="3">
    <source>
        <dbReference type="EMBL" id="EEP44681.1"/>
    </source>
</evidence>
<dbReference type="PANTHER" id="PTHR34135:SF2">
    <property type="entry name" value="LYSOZYME"/>
    <property type="match status" value="1"/>
</dbReference>
<sequence length="465" mass="50042">MHISNKAISLVAAVSLIAAQLLTPVAAYAESDQAAVDQVEATAAEDNLESENPYLSEFSGSSFRYENGNLREDIEPIATFSIPQWPDNATGWGIDVSYAQGQIDWAKVKAAGCDFAILRCGYGSGGNDRQFKKNVEGCKANGIPFGVYLYSYAWDAGIAKQEADWTLKVLSDAGVKPSDLSLPVYYDLENEVGNPSHPAYGKPAGVDGSGNYRVIEGGPATFASIANSYCSAIQRAGYKAGVYANLNWWNNYLSASDFNSWDRWVAQYNSTCDYAGRYSIWQYSSRGTIDGISGTVDVNWWYGPEFGGSNGTDSVGSLVSYEAHVQNIGWQPAVFDGAIAGTTGRNLNLESLDVNLGNDVGSGEIEVRAHVSEIGWQDWTTGKAGTVGRNLPIEALQIRLAGDVAQNYDVWYRVHSADFGWLGWAKNGQSAGSQGFAKSSQAVQIVLTKKGAAALNCNPKLGRPK</sequence>
<dbReference type="CDD" id="cd06414">
    <property type="entry name" value="GH25_LytC-like"/>
    <property type="match status" value="1"/>
</dbReference>
<evidence type="ECO:0000256" key="2">
    <source>
        <dbReference type="SAM" id="SignalP"/>
    </source>
</evidence>
<dbReference type="PANTHER" id="PTHR34135">
    <property type="entry name" value="LYSOZYME"/>
    <property type="match status" value="1"/>
</dbReference>
<dbReference type="GO" id="GO:0016052">
    <property type="term" value="P:carbohydrate catabolic process"/>
    <property type="evidence" value="ECO:0007669"/>
    <property type="project" value="TreeGrafter"/>
</dbReference>
<dbReference type="Gene3D" id="3.20.20.80">
    <property type="entry name" value="Glycosidases"/>
    <property type="match status" value="1"/>
</dbReference>
<dbReference type="GO" id="GO:0016998">
    <property type="term" value="P:cell wall macromolecule catabolic process"/>
    <property type="evidence" value="ECO:0007669"/>
    <property type="project" value="InterPro"/>
</dbReference>
<gene>
    <name evidence="3" type="ORF">COLINT_02566</name>
</gene>
<dbReference type="eggNOG" id="COG3757">
    <property type="taxonomic scope" value="Bacteria"/>
</dbReference>
<dbReference type="EMBL" id="ABXH02000011">
    <property type="protein sequence ID" value="EEP44681.1"/>
    <property type="molecule type" value="Genomic_DNA"/>
</dbReference>
<dbReference type="GO" id="GO:0003796">
    <property type="term" value="F:lysozyme activity"/>
    <property type="evidence" value="ECO:0007669"/>
    <property type="project" value="InterPro"/>
</dbReference>
<dbReference type="InterPro" id="IPR006637">
    <property type="entry name" value="ChW"/>
</dbReference>
<name>C4F936_9ACTN</name>
<organism evidence="3 4">
    <name type="scientific">Collinsella intestinalis DSM 13280</name>
    <dbReference type="NCBI Taxonomy" id="521003"/>
    <lineage>
        <taxon>Bacteria</taxon>
        <taxon>Bacillati</taxon>
        <taxon>Actinomycetota</taxon>
        <taxon>Coriobacteriia</taxon>
        <taxon>Coriobacteriales</taxon>
        <taxon>Coriobacteriaceae</taxon>
        <taxon>Collinsella</taxon>
    </lineage>
</organism>
<dbReference type="Proteomes" id="UP000003295">
    <property type="component" value="Unassembled WGS sequence"/>
</dbReference>
<feature type="signal peptide" evidence="2">
    <location>
        <begin position="1"/>
        <end position="29"/>
    </location>
</feature>
<keyword evidence="3" id="KW-0378">Hydrolase</keyword>
<reference evidence="3 4" key="1">
    <citation type="submission" date="2009-04" db="EMBL/GenBank/DDBJ databases">
        <authorList>
            <person name="Weinstock G."/>
            <person name="Sodergren E."/>
            <person name="Clifton S."/>
            <person name="Fulton L."/>
            <person name="Fulton B."/>
            <person name="Courtney L."/>
            <person name="Fronick C."/>
            <person name="Harrison M."/>
            <person name="Strong C."/>
            <person name="Farmer C."/>
            <person name="Delahaunty K."/>
            <person name="Markovic C."/>
            <person name="Hall O."/>
            <person name="Minx P."/>
            <person name="Tomlinson C."/>
            <person name="Mitreva M."/>
            <person name="Nelson J."/>
            <person name="Hou S."/>
            <person name="Wollam A."/>
            <person name="Pepin K.H."/>
            <person name="Johnson M."/>
            <person name="Bhonagiri V."/>
            <person name="Nash W.E."/>
            <person name="Warren W."/>
            <person name="Chinwalla A."/>
            <person name="Mardis E.R."/>
            <person name="Wilson R.K."/>
        </authorList>
    </citation>
    <scope>NUCLEOTIDE SEQUENCE [LARGE SCALE GENOMIC DNA]</scope>
    <source>
        <strain evidence="3 4">DSM 13280</strain>
    </source>
</reference>
<dbReference type="InterPro" id="IPR002053">
    <property type="entry name" value="Glyco_hydro_25"/>
</dbReference>
<protein>
    <submittedName>
        <fullName evidence="3">Glycosyl hydrolase family 25</fullName>
    </submittedName>
</protein>
<dbReference type="Pfam" id="PF01183">
    <property type="entry name" value="Glyco_hydro_25"/>
    <property type="match status" value="1"/>
</dbReference>
<comment type="similarity">
    <text evidence="1">Belongs to the glycosyl hydrolase 25 family.</text>
</comment>
<evidence type="ECO:0000313" key="4">
    <source>
        <dbReference type="Proteomes" id="UP000003295"/>
    </source>
</evidence>
<dbReference type="AlphaFoldDB" id="C4F936"/>
<feature type="chain" id="PRO_5002937814" evidence="2">
    <location>
        <begin position="30"/>
        <end position="465"/>
    </location>
</feature>
<evidence type="ECO:0000256" key="1">
    <source>
        <dbReference type="ARBA" id="ARBA00010646"/>
    </source>
</evidence>
<dbReference type="PROSITE" id="PS51904">
    <property type="entry name" value="GLYCOSYL_HYDROL_F25_2"/>
    <property type="match status" value="1"/>
</dbReference>
<dbReference type="SMART" id="SM00728">
    <property type="entry name" value="ChW"/>
    <property type="match status" value="3"/>
</dbReference>
<dbReference type="STRING" id="521003.COLINT_02566"/>
<dbReference type="InterPro" id="IPR017853">
    <property type="entry name" value="GH"/>
</dbReference>
<keyword evidence="2" id="KW-0732">Signal</keyword>
<accession>C4F936</accession>
<comment type="caution">
    <text evidence="3">The sequence shown here is derived from an EMBL/GenBank/DDBJ whole genome shotgun (WGS) entry which is preliminary data.</text>
</comment>
<dbReference type="CAZy" id="GH25">
    <property type="family name" value="Glycoside Hydrolase Family 25"/>
</dbReference>
<dbReference type="GO" id="GO:0009253">
    <property type="term" value="P:peptidoglycan catabolic process"/>
    <property type="evidence" value="ECO:0007669"/>
    <property type="project" value="InterPro"/>
</dbReference>
<dbReference type="HOGENOM" id="CLU_587551_0_0_11"/>
<dbReference type="SUPFAM" id="SSF51445">
    <property type="entry name" value="(Trans)glycosidases"/>
    <property type="match status" value="1"/>
</dbReference>
<proteinExistence type="inferred from homology"/>
<dbReference type="eggNOG" id="COG1876">
    <property type="taxonomic scope" value="Bacteria"/>
</dbReference>
<dbReference type="Pfam" id="PF07538">
    <property type="entry name" value="ChW"/>
    <property type="match status" value="3"/>
</dbReference>
<dbReference type="RefSeq" id="WP_006722799.1">
    <property type="nucleotide sequence ID" value="NZ_GG692710.1"/>
</dbReference>